<sequence length="194" mass="22218">MSKKQEIITITRGIIHSKGYQATSISDILKAASIGKGQFYHYFSSKYDLGLAVVENLVQDLDQQLIDEIFHSKEEAKTRLNKMLDWNLASYMETKSKLGCAIGNLAIEMSEHDETFRVKIKEFFDKWISEVTDALTEMVKQNQLDPTTDCKKNAQAIVAMIEGGILLMKNQQDIEILVHVMDIIRKQYDLRLNI</sequence>
<dbReference type="PROSITE" id="PS01081">
    <property type="entry name" value="HTH_TETR_1"/>
    <property type="match status" value="1"/>
</dbReference>
<dbReference type="AlphaFoldDB" id="A0A0K9GWW5"/>
<keyword evidence="7" id="KW-1185">Reference proteome</keyword>
<dbReference type="Pfam" id="PF00440">
    <property type="entry name" value="TetR_N"/>
    <property type="match status" value="1"/>
</dbReference>
<gene>
    <name evidence="6" type="ORF">AC625_17940</name>
</gene>
<evidence type="ECO:0000259" key="5">
    <source>
        <dbReference type="PROSITE" id="PS50977"/>
    </source>
</evidence>
<evidence type="ECO:0000256" key="3">
    <source>
        <dbReference type="ARBA" id="ARBA00023163"/>
    </source>
</evidence>
<evidence type="ECO:0000313" key="7">
    <source>
        <dbReference type="Proteomes" id="UP000037146"/>
    </source>
</evidence>
<protein>
    <recommendedName>
        <fullName evidence="5">HTH tetR-type domain-containing protein</fullName>
    </recommendedName>
</protein>
<proteinExistence type="predicted"/>
<dbReference type="GO" id="GO:0003677">
    <property type="term" value="F:DNA binding"/>
    <property type="evidence" value="ECO:0007669"/>
    <property type="project" value="UniProtKB-UniRule"/>
</dbReference>
<organism evidence="6 7">
    <name type="scientific">Peribacillus loiseleuriae</name>
    <dbReference type="NCBI Taxonomy" id="1679170"/>
    <lineage>
        <taxon>Bacteria</taxon>
        <taxon>Bacillati</taxon>
        <taxon>Bacillota</taxon>
        <taxon>Bacilli</taxon>
        <taxon>Bacillales</taxon>
        <taxon>Bacillaceae</taxon>
        <taxon>Peribacillus</taxon>
    </lineage>
</organism>
<feature type="domain" description="HTH tetR-type" evidence="5">
    <location>
        <begin position="1"/>
        <end position="61"/>
    </location>
</feature>
<dbReference type="PANTHER" id="PTHR47506:SF6">
    <property type="entry name" value="HTH-TYPE TRANSCRIPTIONAL REPRESSOR NEMR"/>
    <property type="match status" value="1"/>
</dbReference>
<comment type="caution">
    <text evidence="6">The sequence shown here is derived from an EMBL/GenBank/DDBJ whole genome shotgun (WGS) entry which is preliminary data.</text>
</comment>
<dbReference type="Gene3D" id="1.10.357.10">
    <property type="entry name" value="Tetracycline Repressor, domain 2"/>
    <property type="match status" value="1"/>
</dbReference>
<feature type="DNA-binding region" description="H-T-H motif" evidence="4">
    <location>
        <begin position="24"/>
        <end position="43"/>
    </location>
</feature>
<evidence type="ECO:0000256" key="2">
    <source>
        <dbReference type="ARBA" id="ARBA00023125"/>
    </source>
</evidence>
<evidence type="ECO:0000313" key="6">
    <source>
        <dbReference type="EMBL" id="KMY51189.1"/>
    </source>
</evidence>
<accession>A0A0K9GWW5</accession>
<dbReference type="InterPro" id="IPR054156">
    <property type="entry name" value="YxaF_TetR_C"/>
</dbReference>
<evidence type="ECO:0000256" key="1">
    <source>
        <dbReference type="ARBA" id="ARBA00023015"/>
    </source>
</evidence>
<dbReference type="OrthoDB" id="9812484at2"/>
<dbReference type="PATRIC" id="fig|1679170.3.peg.4073"/>
<dbReference type="EMBL" id="LFZW01000001">
    <property type="protein sequence ID" value="KMY51189.1"/>
    <property type="molecule type" value="Genomic_DNA"/>
</dbReference>
<dbReference type="InterPro" id="IPR023772">
    <property type="entry name" value="DNA-bd_HTH_TetR-type_CS"/>
</dbReference>
<dbReference type="InterPro" id="IPR009057">
    <property type="entry name" value="Homeodomain-like_sf"/>
</dbReference>
<evidence type="ECO:0000256" key="4">
    <source>
        <dbReference type="PROSITE-ProRule" id="PRU00335"/>
    </source>
</evidence>
<keyword evidence="2 4" id="KW-0238">DNA-binding</keyword>
<dbReference type="PANTHER" id="PTHR47506">
    <property type="entry name" value="TRANSCRIPTIONAL REGULATORY PROTEIN"/>
    <property type="match status" value="1"/>
</dbReference>
<dbReference type="SUPFAM" id="SSF46689">
    <property type="entry name" value="Homeodomain-like"/>
    <property type="match status" value="1"/>
</dbReference>
<dbReference type="InterPro" id="IPR036271">
    <property type="entry name" value="Tet_transcr_reg_TetR-rel_C_sf"/>
</dbReference>
<dbReference type="Proteomes" id="UP000037146">
    <property type="component" value="Unassembled WGS sequence"/>
</dbReference>
<dbReference type="Pfam" id="PF21993">
    <property type="entry name" value="TetR_C_13_2"/>
    <property type="match status" value="1"/>
</dbReference>
<dbReference type="InterPro" id="IPR001647">
    <property type="entry name" value="HTH_TetR"/>
</dbReference>
<keyword evidence="3" id="KW-0804">Transcription</keyword>
<dbReference type="SUPFAM" id="SSF48498">
    <property type="entry name" value="Tetracyclin repressor-like, C-terminal domain"/>
    <property type="match status" value="1"/>
</dbReference>
<dbReference type="RefSeq" id="WP_049682537.1">
    <property type="nucleotide sequence ID" value="NZ_LFZW01000001.1"/>
</dbReference>
<name>A0A0K9GWW5_9BACI</name>
<keyword evidence="1" id="KW-0805">Transcription regulation</keyword>
<reference evidence="7" key="1">
    <citation type="submission" date="2015-07" db="EMBL/GenBank/DDBJ databases">
        <title>Genome sequencing project for genomic taxonomy and phylogenomics of Bacillus-like bacteria.</title>
        <authorList>
            <person name="Liu B."/>
            <person name="Wang J."/>
            <person name="Zhu Y."/>
            <person name="Liu G."/>
            <person name="Chen Q."/>
            <person name="Chen Z."/>
            <person name="Lan J."/>
            <person name="Che J."/>
            <person name="Ge C."/>
            <person name="Shi H."/>
            <person name="Pan Z."/>
            <person name="Liu X."/>
        </authorList>
    </citation>
    <scope>NUCLEOTIDE SEQUENCE [LARGE SCALE GENOMIC DNA]</scope>
    <source>
        <strain evidence="7">FJAT-27997</strain>
    </source>
</reference>
<dbReference type="PROSITE" id="PS50977">
    <property type="entry name" value="HTH_TETR_2"/>
    <property type="match status" value="1"/>
</dbReference>